<dbReference type="Pfam" id="PF13426">
    <property type="entry name" value="PAS_9"/>
    <property type="match status" value="1"/>
</dbReference>
<dbReference type="InterPro" id="IPR003607">
    <property type="entry name" value="HD/PDEase_dom"/>
</dbReference>
<reference evidence="2 3" key="1">
    <citation type="submission" date="2020-02" db="EMBL/GenBank/DDBJ databases">
        <title>Bacillus aquiflavi sp. nov., isolated from yellow water of strong flavor Chinese baijiu in Yibin region of China.</title>
        <authorList>
            <person name="Xie J."/>
        </authorList>
    </citation>
    <scope>NUCLEOTIDE SEQUENCE [LARGE SCALE GENOMIC DNA]</scope>
    <source>
        <strain evidence="2 3">SA4</strain>
    </source>
</reference>
<feature type="domain" description="HD-GYP" evidence="1">
    <location>
        <begin position="136"/>
        <end position="346"/>
    </location>
</feature>
<dbReference type="PANTHER" id="PTHR45228">
    <property type="entry name" value="CYCLIC DI-GMP PHOSPHODIESTERASE TM_0186-RELATED"/>
    <property type="match status" value="1"/>
</dbReference>
<dbReference type="NCBIfam" id="TIGR00229">
    <property type="entry name" value="sensory_box"/>
    <property type="match status" value="1"/>
</dbReference>
<gene>
    <name evidence="2" type="ORF">G4D63_03910</name>
</gene>
<comment type="caution">
    <text evidence="2">The sequence shown here is derived from an EMBL/GenBank/DDBJ whole genome shotgun (WGS) entry which is preliminary data.</text>
</comment>
<dbReference type="InterPro" id="IPR000014">
    <property type="entry name" value="PAS"/>
</dbReference>
<evidence type="ECO:0000313" key="3">
    <source>
        <dbReference type="Proteomes" id="UP000481043"/>
    </source>
</evidence>
<sequence>MKSSKSINSELLPQKLESYLLLSDAVIITDHNHFILDVNKQYEVTTGYNRKTILGLKAGFLKSQLTPKTTHQQLKESLLNQQPWSGVLVNRKKTGELWHSSITITPLEIEGKYYYVGVFRELEQLPQGIYLSEDRKLETQRELLKVLAISCEIRDPEIEQHLVRVQQYTQYLIDEYYNEHVSELCETYLHNIIHCSILHDIGKAGIPEGILYKPGALTFYERQIIEMHPLLGADILNKMSTNINNELITSLEVAENIILYHHEKWDGTGYPKGLKGEEIPFEARVIAIVDVFDALTSRRAYKDSWPLEQAITYIAEQKGIHFDPVLTDTFVKLIRKEQSRPKPEIIH</sequence>
<dbReference type="CDD" id="cd00077">
    <property type="entry name" value="HDc"/>
    <property type="match status" value="1"/>
</dbReference>
<dbReference type="PROSITE" id="PS51832">
    <property type="entry name" value="HD_GYP"/>
    <property type="match status" value="1"/>
</dbReference>
<evidence type="ECO:0000313" key="2">
    <source>
        <dbReference type="EMBL" id="NEY70883.1"/>
    </source>
</evidence>
<accession>A0A6M0Q3X3</accession>
<dbReference type="CDD" id="cd00130">
    <property type="entry name" value="PAS"/>
    <property type="match status" value="1"/>
</dbReference>
<dbReference type="SUPFAM" id="SSF109604">
    <property type="entry name" value="HD-domain/PDEase-like"/>
    <property type="match status" value="1"/>
</dbReference>
<dbReference type="Gene3D" id="1.10.3210.10">
    <property type="entry name" value="Hypothetical protein af1432"/>
    <property type="match status" value="1"/>
</dbReference>
<dbReference type="Proteomes" id="UP000481043">
    <property type="component" value="Unassembled WGS sequence"/>
</dbReference>
<dbReference type="InterPro" id="IPR052020">
    <property type="entry name" value="Cyclic_di-GMP/3'3'-cGAMP_PDE"/>
</dbReference>
<dbReference type="AlphaFoldDB" id="A0A6M0Q3X3"/>
<protein>
    <submittedName>
        <fullName evidence="2">HD domain-containing protein</fullName>
    </submittedName>
</protein>
<dbReference type="Gene3D" id="3.30.450.20">
    <property type="entry name" value="PAS domain"/>
    <property type="match status" value="1"/>
</dbReference>
<name>A0A6M0Q3X3_9BACI</name>
<evidence type="ECO:0000259" key="1">
    <source>
        <dbReference type="PROSITE" id="PS51832"/>
    </source>
</evidence>
<keyword evidence="3" id="KW-1185">Reference proteome</keyword>
<dbReference type="RefSeq" id="WP_163177891.1">
    <property type="nucleotide sequence ID" value="NZ_JAAIWM010000001.1"/>
</dbReference>
<organism evidence="2 3">
    <name type="scientific">Bacillus mesophilus</name>
    <dbReference type="NCBI Taxonomy" id="1808955"/>
    <lineage>
        <taxon>Bacteria</taxon>
        <taxon>Bacillati</taxon>
        <taxon>Bacillota</taxon>
        <taxon>Bacilli</taxon>
        <taxon>Bacillales</taxon>
        <taxon>Bacillaceae</taxon>
        <taxon>Bacillus</taxon>
    </lineage>
</organism>
<dbReference type="SUPFAM" id="SSF55785">
    <property type="entry name" value="PYP-like sensor domain (PAS domain)"/>
    <property type="match status" value="1"/>
</dbReference>
<dbReference type="SMART" id="SM00471">
    <property type="entry name" value="HDc"/>
    <property type="match status" value="1"/>
</dbReference>
<dbReference type="InterPro" id="IPR035965">
    <property type="entry name" value="PAS-like_dom_sf"/>
</dbReference>
<dbReference type="InterPro" id="IPR037522">
    <property type="entry name" value="HD_GYP_dom"/>
</dbReference>
<proteinExistence type="predicted"/>
<dbReference type="Pfam" id="PF13487">
    <property type="entry name" value="HD_5"/>
    <property type="match status" value="1"/>
</dbReference>
<dbReference type="EMBL" id="JAAIWM010000001">
    <property type="protein sequence ID" value="NEY70883.1"/>
    <property type="molecule type" value="Genomic_DNA"/>
</dbReference>